<proteinExistence type="predicted"/>
<name>A0AC34FUK4_9BILA</name>
<evidence type="ECO:0000313" key="2">
    <source>
        <dbReference type="WBParaSite" id="ES5_v2.g21059.t1"/>
    </source>
</evidence>
<dbReference type="WBParaSite" id="ES5_v2.g21059.t1">
    <property type="protein sequence ID" value="ES5_v2.g21059.t1"/>
    <property type="gene ID" value="ES5_v2.g21059"/>
</dbReference>
<reference evidence="2" key="1">
    <citation type="submission" date="2022-11" db="UniProtKB">
        <authorList>
            <consortium name="WormBaseParasite"/>
        </authorList>
    </citation>
    <scope>IDENTIFICATION</scope>
</reference>
<accession>A0AC34FUK4</accession>
<sequence length="392" mass="44331">MSRSINFLIFLVAILAVIFYNLNVSNLQLPKSKFLGPIQHGSPKNSSSFGRYTKPLEILDFSSVSSSAVFNFTALKHWDFKAITTQKYFVAVAIANLNYISTAFVYVIDRSDTSQSKIYQYSSKSIFAQGIKEQSFSSINNGCTKFYQSSNEWIWICYDKTREAYEINGTVVTEKNEKISFNFKIEYSVEKHPSLALIYPVADNQPVYTHKVAGLPSSGSLKVGDSEEEDLIDGLGSMDWTLGYPERVCQWKWSSLSVFAKNPSNNKSVALGINLSDLVYNDVNGVSMESVIWIDNNVYAVEKLAWKLPKPENLLNQKWQIFSISENDNPDSPIIRLYFQPWGALEEHINAIVVQADFVQAFGTYHGTIEMSNVTYIVENGFGVAEKHFSKW</sequence>
<dbReference type="Proteomes" id="UP000887579">
    <property type="component" value="Unplaced"/>
</dbReference>
<protein>
    <submittedName>
        <fullName evidence="2">AttH domain-containing protein</fullName>
    </submittedName>
</protein>
<evidence type="ECO:0000313" key="1">
    <source>
        <dbReference type="Proteomes" id="UP000887579"/>
    </source>
</evidence>
<organism evidence="1 2">
    <name type="scientific">Panagrolaimus sp. ES5</name>
    <dbReference type="NCBI Taxonomy" id="591445"/>
    <lineage>
        <taxon>Eukaryota</taxon>
        <taxon>Metazoa</taxon>
        <taxon>Ecdysozoa</taxon>
        <taxon>Nematoda</taxon>
        <taxon>Chromadorea</taxon>
        <taxon>Rhabditida</taxon>
        <taxon>Tylenchina</taxon>
        <taxon>Panagrolaimomorpha</taxon>
        <taxon>Panagrolaimoidea</taxon>
        <taxon>Panagrolaimidae</taxon>
        <taxon>Panagrolaimus</taxon>
    </lineage>
</organism>